<feature type="compositionally biased region" description="Basic residues" evidence="8">
    <location>
        <begin position="9"/>
        <end position="25"/>
    </location>
</feature>
<evidence type="ECO:0000313" key="9">
    <source>
        <dbReference type="EMBL" id="ALI57228.1"/>
    </source>
</evidence>
<sequence length="175" mass="20185">MFRQQMARYPKKSIKKRRVGRRKYGSKAATSHDYSSLGSILVPENTVKVFRIEPTDKTLPRYFIWKMFMLLVCKVKPGRILHWAMIKSSWEINQPTTCLEAPGLFIKPEHSHLVKLVCSGELEAGVATGTSYVECLLRKTTVLRKNVTEVDYLYLAFYCSSGVSINYQNRITYHV</sequence>
<accession>A0A0N7HJ68</accession>
<keyword evidence="6" id="KW-0946">Virion</keyword>
<evidence type="ECO:0000256" key="7">
    <source>
        <dbReference type="ARBA" id="ARBA00031336"/>
    </source>
</evidence>
<keyword evidence="4" id="KW-1140">T=1 icosahedral capsid protein</keyword>
<organismHost>
    <name type="scientific">Musa</name>
    <dbReference type="NCBI Taxonomy" id="4640"/>
</organismHost>
<evidence type="ECO:0000256" key="8">
    <source>
        <dbReference type="SAM" id="MobiDB-lite"/>
    </source>
</evidence>
<evidence type="ECO:0000313" key="10">
    <source>
        <dbReference type="EMBL" id="ALI57229.1"/>
    </source>
</evidence>
<dbReference type="EMBL" id="KT180300">
    <property type="protein sequence ID" value="ALI57228.1"/>
    <property type="molecule type" value="Genomic_DNA"/>
</dbReference>
<evidence type="ECO:0000256" key="3">
    <source>
        <dbReference type="ARBA" id="ARBA00018091"/>
    </source>
</evidence>
<name>A0A0N7HJ68_BBTV</name>
<protein>
    <recommendedName>
        <fullName evidence="3">Capsid protein</fullName>
    </recommendedName>
    <alternativeName>
        <fullName evidence="7">Coat protein</fullName>
    </alternativeName>
</protein>
<feature type="region of interest" description="Disordered" evidence="8">
    <location>
        <begin position="1"/>
        <end position="27"/>
    </location>
</feature>
<evidence type="ECO:0000256" key="6">
    <source>
        <dbReference type="ARBA" id="ARBA00022844"/>
    </source>
</evidence>
<dbReference type="Pfam" id="PF04660">
    <property type="entry name" value="Nanovirus_coat"/>
    <property type="match status" value="1"/>
</dbReference>
<dbReference type="InterPro" id="IPR006753">
    <property type="entry name" value="Nanovirus_coat"/>
</dbReference>
<proteinExistence type="inferred from homology"/>
<comment type="subcellular location">
    <subcellularLocation>
        <location evidence="1">Virion</location>
    </subcellularLocation>
</comment>
<dbReference type="GO" id="GO:0039615">
    <property type="term" value="C:T=1 icosahedral viral capsid"/>
    <property type="evidence" value="ECO:0007669"/>
    <property type="project" value="UniProtKB-KW"/>
</dbReference>
<evidence type="ECO:0000256" key="2">
    <source>
        <dbReference type="ARBA" id="ARBA00008736"/>
    </source>
</evidence>
<keyword evidence="5 10" id="KW-0167">Capsid protein</keyword>
<dbReference type="EMBL" id="KT180301">
    <property type="protein sequence ID" value="ALI57229.1"/>
    <property type="molecule type" value="Genomic_DNA"/>
</dbReference>
<comment type="similarity">
    <text evidence="2">Belongs to the nanoviridae capsid protein family.</text>
</comment>
<reference evidence="10" key="1">
    <citation type="submission" date="2015-06" db="EMBL/GenBank/DDBJ databases">
        <title>Molecular variability of Banana bunchy top virus (BBTV) population in Tripura.</title>
        <authorList>
            <person name="Das T."/>
            <person name="Banerjee A."/>
        </authorList>
    </citation>
    <scope>NUCLEOTIDE SEQUENCE</scope>
    <source>
        <strain evidence="9">Trp-DH7</strain>
        <strain evidence="10">Trp-DH8</strain>
    </source>
</reference>
<evidence type="ECO:0000256" key="1">
    <source>
        <dbReference type="ARBA" id="ARBA00004328"/>
    </source>
</evidence>
<evidence type="ECO:0000256" key="4">
    <source>
        <dbReference type="ARBA" id="ARBA00022431"/>
    </source>
</evidence>
<organism evidence="10">
    <name type="scientific">Banana bunchy top virus</name>
    <name type="common">BBTV</name>
    <dbReference type="NCBI Taxonomy" id="12585"/>
    <lineage>
        <taxon>Viruses</taxon>
        <taxon>Monodnaviria</taxon>
        <taxon>Shotokuvirae</taxon>
        <taxon>Cressdnaviricota</taxon>
        <taxon>Arfiviricetes</taxon>
        <taxon>Mulpavirales</taxon>
        <taxon>Nanoviridae</taxon>
        <taxon>Babuvirus</taxon>
        <taxon>Babuvirus musae</taxon>
    </lineage>
</organism>
<evidence type="ECO:0000256" key="5">
    <source>
        <dbReference type="ARBA" id="ARBA00022561"/>
    </source>
</evidence>